<accession>A0A1Y3BR10</accession>
<dbReference type="Proteomes" id="UP000194236">
    <property type="component" value="Unassembled WGS sequence"/>
</dbReference>
<organism evidence="2 3">
    <name type="scientific">Euroglyphus maynei</name>
    <name type="common">Mayne's house dust mite</name>
    <dbReference type="NCBI Taxonomy" id="6958"/>
    <lineage>
        <taxon>Eukaryota</taxon>
        <taxon>Metazoa</taxon>
        <taxon>Ecdysozoa</taxon>
        <taxon>Arthropoda</taxon>
        <taxon>Chelicerata</taxon>
        <taxon>Arachnida</taxon>
        <taxon>Acari</taxon>
        <taxon>Acariformes</taxon>
        <taxon>Sarcoptiformes</taxon>
        <taxon>Astigmata</taxon>
        <taxon>Psoroptidia</taxon>
        <taxon>Analgoidea</taxon>
        <taxon>Pyroglyphidae</taxon>
        <taxon>Pyroglyphinae</taxon>
        <taxon>Euroglyphus</taxon>
    </lineage>
</organism>
<gene>
    <name evidence="2" type="ORF">BLA29_014506</name>
</gene>
<reference evidence="2 3" key="1">
    <citation type="submission" date="2017-03" db="EMBL/GenBank/DDBJ databases">
        <title>Genome Survey of Euroglyphus maynei.</title>
        <authorList>
            <person name="Arlian L.G."/>
            <person name="Morgan M.S."/>
            <person name="Rider S.D."/>
        </authorList>
    </citation>
    <scope>NUCLEOTIDE SEQUENCE [LARGE SCALE GENOMIC DNA]</scope>
    <source>
        <strain evidence="2">Arlian Lab</strain>
        <tissue evidence="2">Whole body</tissue>
    </source>
</reference>
<feature type="domain" description="Nose resistant-to-fluoxetine protein N-terminal" evidence="1">
    <location>
        <begin position="1"/>
        <end position="92"/>
    </location>
</feature>
<protein>
    <recommendedName>
        <fullName evidence="1">Nose resistant-to-fluoxetine protein N-terminal domain-containing protein</fullName>
    </recommendedName>
</protein>
<dbReference type="OrthoDB" id="6511630at2759"/>
<name>A0A1Y3BR10_EURMA</name>
<sequence length="92" mass="10250">MLEGTLSSIGDYKQCLEIESPQSNDKNLQKFRGKYCLARPIVPHPPPYGNVKIPPDQSLPFNIPISLADEISDALYFFNRSLINIGICIPST</sequence>
<evidence type="ECO:0000313" key="2">
    <source>
        <dbReference type="EMBL" id="OTF82036.1"/>
    </source>
</evidence>
<dbReference type="AlphaFoldDB" id="A0A1Y3BR10"/>
<dbReference type="Pfam" id="PF20146">
    <property type="entry name" value="NRF"/>
    <property type="match status" value="1"/>
</dbReference>
<keyword evidence="3" id="KW-1185">Reference proteome</keyword>
<evidence type="ECO:0000259" key="1">
    <source>
        <dbReference type="Pfam" id="PF20146"/>
    </source>
</evidence>
<dbReference type="InterPro" id="IPR006621">
    <property type="entry name" value="Nose-resist-to-fluoxetine_N"/>
</dbReference>
<dbReference type="EMBL" id="MUJZ01010547">
    <property type="protein sequence ID" value="OTF82036.1"/>
    <property type="molecule type" value="Genomic_DNA"/>
</dbReference>
<comment type="caution">
    <text evidence="2">The sequence shown here is derived from an EMBL/GenBank/DDBJ whole genome shotgun (WGS) entry which is preliminary data.</text>
</comment>
<feature type="non-terminal residue" evidence="2">
    <location>
        <position position="92"/>
    </location>
</feature>
<evidence type="ECO:0000313" key="3">
    <source>
        <dbReference type="Proteomes" id="UP000194236"/>
    </source>
</evidence>
<proteinExistence type="predicted"/>